<evidence type="ECO:0000313" key="1">
    <source>
        <dbReference type="EMBL" id="CAF9935724.1"/>
    </source>
</evidence>
<accession>A0A8H3IZP6</accession>
<reference evidence="1" key="1">
    <citation type="submission" date="2021-03" db="EMBL/GenBank/DDBJ databases">
        <authorList>
            <person name="Tagirdzhanova G."/>
        </authorList>
    </citation>
    <scope>NUCLEOTIDE SEQUENCE</scope>
</reference>
<evidence type="ECO:0000313" key="2">
    <source>
        <dbReference type="Proteomes" id="UP000664203"/>
    </source>
</evidence>
<organism evidence="1 2">
    <name type="scientific">Alectoria fallacina</name>
    <dbReference type="NCBI Taxonomy" id="1903189"/>
    <lineage>
        <taxon>Eukaryota</taxon>
        <taxon>Fungi</taxon>
        <taxon>Dikarya</taxon>
        <taxon>Ascomycota</taxon>
        <taxon>Pezizomycotina</taxon>
        <taxon>Lecanoromycetes</taxon>
        <taxon>OSLEUM clade</taxon>
        <taxon>Lecanoromycetidae</taxon>
        <taxon>Lecanorales</taxon>
        <taxon>Lecanorineae</taxon>
        <taxon>Parmeliaceae</taxon>
        <taxon>Alectoria</taxon>
    </lineage>
</organism>
<keyword evidence="2" id="KW-1185">Reference proteome</keyword>
<dbReference type="OrthoDB" id="5422579at2759"/>
<sequence length="202" mass="22721">MRLPPEVQTLVCQNMTKTELKNARLICKTLDQAVVPLLFDKVFVPVTYSDLDVADLVTSRFGLYIKTMTLSIVEYNPLSKKDFISYGVFERNGKTLEMVNCHLEHAFEVYCKVRTENLEINKSGELLAKTCLILSKSPNVRKMILTDCGNNDLFIPANYALTTQGSKTICVPSRGAKSPSRIISASMFTRAHRSKSYQIPCI</sequence>
<gene>
    <name evidence="1" type="ORF">ALECFALPRED_006532</name>
</gene>
<comment type="caution">
    <text evidence="1">The sequence shown here is derived from an EMBL/GenBank/DDBJ whole genome shotgun (WGS) entry which is preliminary data.</text>
</comment>
<dbReference type="EMBL" id="CAJPDR010000417">
    <property type="protein sequence ID" value="CAF9935724.1"/>
    <property type="molecule type" value="Genomic_DNA"/>
</dbReference>
<name>A0A8H3IZP6_9LECA</name>
<proteinExistence type="predicted"/>
<dbReference type="Proteomes" id="UP000664203">
    <property type="component" value="Unassembled WGS sequence"/>
</dbReference>
<protein>
    <recommendedName>
        <fullName evidence="3">F-box domain-containing protein</fullName>
    </recommendedName>
</protein>
<dbReference type="AlphaFoldDB" id="A0A8H3IZP6"/>
<evidence type="ECO:0008006" key="3">
    <source>
        <dbReference type="Google" id="ProtNLM"/>
    </source>
</evidence>